<evidence type="ECO:0000256" key="1">
    <source>
        <dbReference type="ARBA" id="ARBA00004141"/>
    </source>
</evidence>
<dbReference type="GO" id="GO:0005262">
    <property type="term" value="F:calcium channel activity"/>
    <property type="evidence" value="ECO:0007669"/>
    <property type="project" value="TreeGrafter"/>
</dbReference>
<dbReference type="WBParaSite" id="MBELARI_LOCUS17331">
    <property type="protein sequence ID" value="MBELARI_LOCUS17331"/>
    <property type="gene ID" value="MBELARI_LOCUS17331"/>
</dbReference>
<feature type="transmembrane region" description="Helical" evidence="9">
    <location>
        <begin position="15"/>
        <end position="34"/>
    </location>
</feature>
<dbReference type="GO" id="GO:0008273">
    <property type="term" value="F:calcium, potassium:sodium antiporter activity"/>
    <property type="evidence" value="ECO:0007669"/>
    <property type="project" value="TreeGrafter"/>
</dbReference>
<evidence type="ECO:0000256" key="2">
    <source>
        <dbReference type="ARBA" id="ARBA00005364"/>
    </source>
</evidence>
<evidence type="ECO:0000256" key="4">
    <source>
        <dbReference type="ARBA" id="ARBA00022568"/>
    </source>
</evidence>
<reference evidence="12" key="1">
    <citation type="submission" date="2024-02" db="UniProtKB">
        <authorList>
            <consortium name="WormBaseParasite"/>
        </authorList>
    </citation>
    <scope>IDENTIFICATION</scope>
</reference>
<dbReference type="GO" id="GO:0006874">
    <property type="term" value="P:intracellular calcium ion homeostasis"/>
    <property type="evidence" value="ECO:0007669"/>
    <property type="project" value="TreeGrafter"/>
</dbReference>
<evidence type="ECO:0000256" key="8">
    <source>
        <dbReference type="SAM" id="MobiDB-lite"/>
    </source>
</evidence>
<feature type="region of interest" description="Disordered" evidence="8">
    <location>
        <begin position="385"/>
        <end position="414"/>
    </location>
</feature>
<evidence type="ECO:0000256" key="3">
    <source>
        <dbReference type="ARBA" id="ARBA00022449"/>
    </source>
</evidence>
<dbReference type="AlphaFoldDB" id="A0AAF3ET62"/>
<accession>A0AAF3ET62</accession>
<feature type="domain" description="Sodium/calcium exchanger membrane region" evidence="10">
    <location>
        <begin position="478"/>
        <end position="633"/>
    </location>
</feature>
<sequence>MSGGAKNGIALWRRGPFRTVVALLLVGTIYLGIYGDPKRDTRQKSLQPIPQSSAHRYFFRHFSFMPTCQNTSTKPVENSIEEVTEDGQFPPDLFTIDQRQKGAVFLHVIGLVYMFVALAIVCDEFFVPSLAVLTDTLAISDDVAGATFMAAGGSAPEFFTSVIGVFIAQNNVGIGTIVGSATFNILCVLACCTLFSTTVLQLTWWPLFRDVSIYIFALFLLVIFFLDEKITWPEALALFLIYLFYCTFMKYNEKAEHFVKVRLLGEKMEIQEMGEDVEGMKLKANDKEDKAMDRSEYQEVSPLHYQNGQSQAQGNASDVRNGHGDAQQTDQDTWTRVGRGSFRHGAMDPRRCSIGARRQSIPILHSGSMFRNGIINLMGNTLSELPEDESERSSVDRAARNPPQPPCLDTPTPALQHKRHSVIDEIKSLLEEEEEKPLDMSWPDKPLKRLTYICLAPLLIPMWLTIPDVRKEGVRKWYPVTFICSILWIAFFSYLMVWWANTIGETLQIPTEVIGLTLLAAGTSIPDMITSVIVARKGLGDMAVSSSVGSNIFDVCVGLPVPWLLYFITQPILHPDAEDSISVSSKGLLCSVGMLFLMLIVLVFAIFISKWRMNKVFGVLMIVSYTAFCIFSVMLETDRMHCPLNFC</sequence>
<feature type="transmembrane region" description="Helical" evidence="9">
    <location>
        <begin position="207"/>
        <end position="226"/>
    </location>
</feature>
<dbReference type="InterPro" id="IPR004481">
    <property type="entry name" value="K/Na/Ca-exchanger"/>
</dbReference>
<keyword evidence="4" id="KW-0109">Calcium transport</keyword>
<comment type="subcellular location">
    <subcellularLocation>
        <location evidence="1">Membrane</location>
        <topology evidence="1">Multi-pass membrane protein</topology>
    </subcellularLocation>
</comment>
<feature type="domain" description="Sodium/calcium exchanger membrane region" evidence="10">
    <location>
        <begin position="108"/>
        <end position="249"/>
    </location>
</feature>
<keyword evidence="4" id="KW-0406">Ion transport</keyword>
<evidence type="ECO:0000259" key="10">
    <source>
        <dbReference type="Pfam" id="PF01699"/>
    </source>
</evidence>
<feature type="transmembrane region" description="Helical" evidence="9">
    <location>
        <begin position="513"/>
        <end position="536"/>
    </location>
</feature>
<dbReference type="FunFam" id="1.20.1420.30:FF:000004">
    <property type="entry name" value="Sodium/potassium/calcium exchanger 2 isoform 1"/>
    <property type="match status" value="1"/>
</dbReference>
<dbReference type="FunFam" id="1.20.1420.30:FF:000066">
    <property type="entry name" value="Na/Ca eXchangers"/>
    <property type="match status" value="1"/>
</dbReference>
<keyword evidence="5 9" id="KW-0812">Transmembrane</keyword>
<dbReference type="InterPro" id="IPR044880">
    <property type="entry name" value="NCX_ion-bd_dom_sf"/>
</dbReference>
<dbReference type="PANTHER" id="PTHR10846">
    <property type="entry name" value="SODIUM/POTASSIUM/CALCIUM EXCHANGER"/>
    <property type="match status" value="1"/>
</dbReference>
<dbReference type="GO" id="GO:0005886">
    <property type="term" value="C:plasma membrane"/>
    <property type="evidence" value="ECO:0007669"/>
    <property type="project" value="TreeGrafter"/>
</dbReference>
<keyword evidence="3" id="KW-0050">Antiport</keyword>
<protein>
    <submittedName>
        <fullName evidence="12">Sodium/calcium exchanger membrane region domain-containing protein</fullName>
    </submittedName>
</protein>
<feature type="compositionally biased region" description="Polar residues" evidence="8">
    <location>
        <begin position="307"/>
        <end position="318"/>
    </location>
</feature>
<evidence type="ECO:0000256" key="5">
    <source>
        <dbReference type="ARBA" id="ARBA00022692"/>
    </source>
</evidence>
<dbReference type="Gene3D" id="1.20.1420.30">
    <property type="entry name" value="NCX, central ion-binding region"/>
    <property type="match status" value="2"/>
</dbReference>
<keyword evidence="6 9" id="KW-1133">Transmembrane helix</keyword>
<evidence type="ECO:0000313" key="11">
    <source>
        <dbReference type="Proteomes" id="UP000887575"/>
    </source>
</evidence>
<feature type="transmembrane region" description="Helical" evidence="9">
    <location>
        <begin position="588"/>
        <end position="609"/>
    </location>
</feature>
<evidence type="ECO:0000313" key="12">
    <source>
        <dbReference type="WBParaSite" id="MBELARI_LOCUS17331"/>
    </source>
</evidence>
<dbReference type="PANTHER" id="PTHR10846:SF69">
    <property type="entry name" value="SODIUM_CALCIUM EXCHANGER MEMBRANE REGION DOMAIN-CONTAINING PROTEIN"/>
    <property type="match status" value="1"/>
</dbReference>
<feature type="transmembrane region" description="Helical" evidence="9">
    <location>
        <begin position="103"/>
        <end position="121"/>
    </location>
</feature>
<evidence type="ECO:0000256" key="6">
    <source>
        <dbReference type="ARBA" id="ARBA00022989"/>
    </source>
</evidence>
<feature type="transmembrane region" description="Helical" evidence="9">
    <location>
        <begin position="478"/>
        <end position="501"/>
    </location>
</feature>
<feature type="transmembrane region" description="Helical" evidence="9">
    <location>
        <begin position="548"/>
        <end position="568"/>
    </location>
</feature>
<name>A0AAF3ET62_9BILA</name>
<evidence type="ECO:0000256" key="9">
    <source>
        <dbReference type="SAM" id="Phobius"/>
    </source>
</evidence>
<proteinExistence type="inferred from homology"/>
<feature type="transmembrane region" description="Helical" evidence="9">
    <location>
        <begin position="172"/>
        <end position="195"/>
    </location>
</feature>
<feature type="transmembrane region" description="Helical" evidence="9">
    <location>
        <begin position="615"/>
        <end position="635"/>
    </location>
</feature>
<keyword evidence="11" id="KW-1185">Reference proteome</keyword>
<keyword evidence="4" id="KW-0813">Transport</keyword>
<dbReference type="Pfam" id="PF01699">
    <property type="entry name" value="Na_Ca_ex"/>
    <property type="match status" value="2"/>
</dbReference>
<keyword evidence="4" id="KW-0106">Calcium</keyword>
<dbReference type="InterPro" id="IPR004837">
    <property type="entry name" value="NaCa_Exmemb"/>
</dbReference>
<organism evidence="11 12">
    <name type="scientific">Mesorhabditis belari</name>
    <dbReference type="NCBI Taxonomy" id="2138241"/>
    <lineage>
        <taxon>Eukaryota</taxon>
        <taxon>Metazoa</taxon>
        <taxon>Ecdysozoa</taxon>
        <taxon>Nematoda</taxon>
        <taxon>Chromadorea</taxon>
        <taxon>Rhabditida</taxon>
        <taxon>Rhabditina</taxon>
        <taxon>Rhabditomorpha</taxon>
        <taxon>Rhabditoidea</taxon>
        <taxon>Rhabditidae</taxon>
        <taxon>Mesorhabditinae</taxon>
        <taxon>Mesorhabditis</taxon>
    </lineage>
</organism>
<dbReference type="Proteomes" id="UP000887575">
    <property type="component" value="Unassembled WGS sequence"/>
</dbReference>
<feature type="region of interest" description="Disordered" evidence="8">
    <location>
        <begin position="307"/>
        <end position="348"/>
    </location>
</feature>
<evidence type="ECO:0000256" key="7">
    <source>
        <dbReference type="ARBA" id="ARBA00023136"/>
    </source>
</evidence>
<dbReference type="NCBIfam" id="TIGR00367">
    <property type="entry name" value="calcium/sodium antiporter"/>
    <property type="match status" value="1"/>
</dbReference>
<comment type="similarity">
    <text evidence="2">Belongs to the Ca(2+):cation antiporter (CaCA) (TC 2.A.19) family. SLC24A subfamily.</text>
</comment>
<keyword evidence="7 9" id="KW-0472">Membrane</keyword>